<gene>
    <name evidence="2" type="ORF">CFE62_001535</name>
</gene>
<proteinExistence type="predicted"/>
<comment type="caution">
    <text evidence="2">The sequence shown here is derived from an EMBL/GenBank/DDBJ whole genome shotgun (WGS) entry which is preliminary data.</text>
</comment>
<keyword evidence="3" id="KW-1185">Reference proteome</keyword>
<name>A0A370CJU6_9COXI</name>
<reference evidence="2 3" key="1">
    <citation type="journal article" date="2017" name="Int. J. Syst. Evol. Microbiol.">
        <title>Aquarickettsiella crustaci n. gen. n. sp. (Gammaproteobacteria: Legionellales: Coxiellaceae); a bacterial pathogen of the freshwater crustacean: Gammarus fossarum (Malacostraca: Amphipoda).</title>
        <authorList>
            <person name="Bojko J."/>
            <person name="Dunn A.M."/>
            <person name="Stebbing P.D."/>
            <person name="Van Aerle R."/>
            <person name="Bacela-Spychalska K."/>
            <person name="Bean T.P."/>
            <person name="Stentiford G.D."/>
        </authorList>
    </citation>
    <scope>NUCLEOTIDE SEQUENCE [LARGE SCALE GENOMIC DNA]</scope>
    <source>
        <strain evidence="2">RA15029</strain>
    </source>
</reference>
<feature type="compositionally biased region" description="Polar residues" evidence="1">
    <location>
        <begin position="623"/>
        <end position="638"/>
    </location>
</feature>
<protein>
    <submittedName>
        <fullName evidence="2">Uncharacterized protein</fullName>
    </submittedName>
</protein>
<evidence type="ECO:0000313" key="2">
    <source>
        <dbReference type="EMBL" id="RDH40840.1"/>
    </source>
</evidence>
<evidence type="ECO:0000313" key="3">
    <source>
        <dbReference type="Proteomes" id="UP000226429"/>
    </source>
</evidence>
<accession>A0A370CJU6</accession>
<dbReference type="EMBL" id="NMOS02000003">
    <property type="protein sequence ID" value="RDH40840.1"/>
    <property type="molecule type" value="Genomic_DNA"/>
</dbReference>
<evidence type="ECO:0000256" key="1">
    <source>
        <dbReference type="SAM" id="MobiDB-lite"/>
    </source>
</evidence>
<organism evidence="2 3">
    <name type="scientific">Candidatus Aquirickettsiella gammari</name>
    <dbReference type="NCBI Taxonomy" id="2016198"/>
    <lineage>
        <taxon>Bacteria</taxon>
        <taxon>Pseudomonadati</taxon>
        <taxon>Pseudomonadota</taxon>
        <taxon>Gammaproteobacteria</taxon>
        <taxon>Legionellales</taxon>
        <taxon>Coxiellaceae</taxon>
        <taxon>Candidatus Aquirickettsiella</taxon>
    </lineage>
</organism>
<feature type="region of interest" description="Disordered" evidence="1">
    <location>
        <begin position="616"/>
        <end position="638"/>
    </location>
</feature>
<dbReference type="Proteomes" id="UP000226429">
    <property type="component" value="Unassembled WGS sequence"/>
</dbReference>
<dbReference type="AlphaFoldDB" id="A0A370CJU6"/>
<reference evidence="2 3" key="2">
    <citation type="journal article" date="2018" name="J. Invertebr. Pathol.">
        <title>'Candidatus Aquirickettsiella gammari' (Gammaproteobacteria: Legionellales: Coxiellaceae): A bacterial pathogen of the freshwater crustacean Gammarus fossarum (Malacostraca: Amphipoda).</title>
        <authorList>
            <person name="Bojko J."/>
            <person name="Dunn A.M."/>
            <person name="Stebbing P.D."/>
            <person name="van Aerle R."/>
            <person name="Bacela-Spychalska K."/>
            <person name="Bean T.P."/>
            <person name="Urrutia A."/>
            <person name="Stentiford G.D."/>
        </authorList>
    </citation>
    <scope>NUCLEOTIDE SEQUENCE [LARGE SCALE GENOMIC DNA]</scope>
    <source>
        <strain evidence="2">RA15029</strain>
    </source>
</reference>
<sequence length="638" mass="72192">MTEVLGKLLAAYIPLEQSDFDGLIKYPHLSKLFQVLVEIQPTNNIVGRKSILRGIFAFEQATSISFLAEILAKLPESLIKTNLYEKLLPGFGADEGKLDNLNALLTILQDAELTPHLSQDDFDALIKKSKSYYYSFNHSYDPHHYNSMRAIIEELNSLEDNNNPLPELKLTQENFNQLMEMEYKKLENLSLIVKKLNSAQLLTQENFDQLLNLGDNLPDDGTHNIIQSKFYNLNLIVEKLSRVVLLTQENFDKLLSLGDDLVSATQAISTVLSDIPDHLWTPVVFNQLIEHSQQQNPLPILQGYVFNLLNEDNPAEEFERAQSTHTASVHQSVSESAQRLAKRYQAKIKNTAALDETIDQIEKYLSSLVKKSPTNINQAAQRALVSLKTKSFTDPTSQLSLKELLVLTFAAIHDDEQRIGTREDALGQFVQGLYEIQRGYNLSESGIDKKPKEPDLPICLPGAFNKLLEKLQTIHPDVEIRFITKDLAAKKLPTLVNELANDYLSNLANTAKAAKDFLGFTHLMDKVKKEGVEFIFNAIKDKVTECIWDEFKTVYPDKSAPDFIEFIESGIYTELKQLKDFQPLLTNSIAYRDFCSQMLYSPRLFSAAKTQASATEQEHPFSHTESNCNKSPKNLSII</sequence>